<evidence type="ECO:0000256" key="14">
    <source>
        <dbReference type="RuleBase" id="RU367138"/>
    </source>
</evidence>
<protein>
    <recommendedName>
        <fullName evidence="4 14">GPI ethanolamine phosphate transferase 1</fullName>
        <ecNumber evidence="14">2.-.-.-</ecNumber>
    </recommendedName>
</protein>
<sequence length="962" mass="107356">MSSTSTEKTADASKKPWIGATTRLLLLGLVFHLAYIPIVFDCYFTSPVVNGMQQFVSPIAPAKRVVLIVGDGLRADLLFNTNAFPGIPHSPKVVAPYIRNIAEQRGAFGVSHTRVPTESRPGHVAIIGGMYEDVSAVTKGWKTNPVNFDSVFNQSSNTFSFGSPDILPMFAKGATPGKVHMWCYDEHEEDFTKDATALDEWSFNHLELLLRNASSDPELNRRLRSDRVVFFLHLLGLDTTGHSYRPHSKEYMKNIQVVDEIVEKTEKLLAAFYKDDKTAYIFTADHGMSNIGNHGDGDPDSTRTPLIAWGAGIRGPLADPRSASHDAYSVPWDLLHLVRRDVEQADIAPLMSVLIGGPLPVNSVGILPDIKDNKPGYLDQSLTDEDIANLAFVNAKVILEQYRVKHRLKATHSLFYTPFPGLRGEFEPGGDIVNFIDAQMRAEDWKAAKKTAGLLIKTTLQGLRYLQTYDRILLRAIATVGYIGWAAYSGIFLLRYHLNRRPMALNSSMILTALSAAVLLAFWAIFTLQSSPATFYIYVSFPVYFWHEVLQYMFFASPTEELDDDEESGSRWASFGKGTLYVLLVIWVLREMVHGYTERLIWGMGYIVIGLFWPFPPWSIFKPRGQLPLLMAWKVSTFVSAIFPFLPVEKTESVSMINFGAGLMILLEIFVMAFSSPEVRKTAPRGTFRYQIILIILSAILTSGSVRDLQAKQGLSKFNQWASWLILVLSVIEPFRVRKRIQDPIMRITSYFLGFGPYMIILSISEEALFYASFAGTLILWIAVDSSAEQNRLADLQSRGEDAKESTAKRGLRSGDLRIALFFLFFVQAAFFGTGNVASVSSFYLEPVYRLVPVFSPFLMASLLILKIIAPYVVLSAAFATLNDQLGLAPFSLFMVALTLTDGMTLAFFYNVRDHGSWLEIGQTISFFVISSLLLVWSAGVCAAGQWLMAGSLGSQSRTKIE</sequence>
<evidence type="ECO:0000256" key="1">
    <source>
        <dbReference type="ARBA" id="ARBA00004477"/>
    </source>
</evidence>
<comment type="subcellular location">
    <subcellularLocation>
        <location evidence="1 14">Endoplasmic reticulum membrane</location>
        <topology evidence="1 14">Multi-pass membrane protein</topology>
    </subcellularLocation>
</comment>
<gene>
    <name evidence="16" type="ORF">SISSUDRAFT_1052131</name>
</gene>
<feature type="transmembrane region" description="Helical" evidence="14">
    <location>
        <begin position="472"/>
        <end position="496"/>
    </location>
</feature>
<dbReference type="SUPFAM" id="SSF53649">
    <property type="entry name" value="Alkaline phosphatase-like"/>
    <property type="match status" value="1"/>
</dbReference>
<dbReference type="AlphaFoldDB" id="A0A166A4C1"/>
<feature type="transmembrane region" description="Helical" evidence="14">
    <location>
        <begin position="891"/>
        <end position="912"/>
    </location>
</feature>
<proteinExistence type="inferred from homology"/>
<keyword evidence="9 14" id="KW-1133">Transmembrane helix</keyword>
<evidence type="ECO:0000256" key="13">
    <source>
        <dbReference type="ARBA" id="ARBA00024850"/>
    </source>
</evidence>
<feature type="transmembrane region" description="Helical" evidence="14">
    <location>
        <begin position="687"/>
        <end position="706"/>
    </location>
</feature>
<dbReference type="FunFam" id="3.40.720.10:FF:000015">
    <property type="entry name" value="GPI ethanolamine phosphate transferase 1"/>
    <property type="match status" value="1"/>
</dbReference>
<evidence type="ECO:0000256" key="7">
    <source>
        <dbReference type="ARBA" id="ARBA00022692"/>
    </source>
</evidence>
<keyword evidence="8 14" id="KW-0256">Endoplasmic reticulum</keyword>
<dbReference type="InterPro" id="IPR007070">
    <property type="entry name" value="GPI_EtnP_transferase_1"/>
</dbReference>
<evidence type="ECO:0000256" key="9">
    <source>
        <dbReference type="ARBA" id="ARBA00022989"/>
    </source>
</evidence>
<keyword evidence="7 14" id="KW-0812">Transmembrane</keyword>
<dbReference type="OrthoDB" id="2748310at2759"/>
<dbReference type="GO" id="GO:0006506">
    <property type="term" value="P:GPI anchor biosynthetic process"/>
    <property type="evidence" value="ECO:0007669"/>
    <property type="project" value="UniProtKB-UniPathway"/>
</dbReference>
<evidence type="ECO:0000256" key="5">
    <source>
        <dbReference type="ARBA" id="ARBA00022502"/>
    </source>
</evidence>
<feature type="transmembrane region" description="Helical" evidence="14">
    <location>
        <begin position="654"/>
        <end position="675"/>
    </location>
</feature>
<dbReference type="InterPro" id="IPR002591">
    <property type="entry name" value="Phosphodiest/P_Trfase"/>
</dbReference>
<feature type="transmembrane region" description="Helical" evidence="14">
    <location>
        <begin position="924"/>
        <end position="950"/>
    </location>
</feature>
<evidence type="ECO:0000256" key="8">
    <source>
        <dbReference type="ARBA" id="ARBA00022824"/>
    </source>
</evidence>
<feature type="domain" description="GPI ethanolamine phosphate transferase 1 C-terminal" evidence="15">
    <location>
        <begin position="461"/>
        <end position="917"/>
    </location>
</feature>
<reference evidence="16 17" key="1">
    <citation type="journal article" date="2016" name="Mol. Biol. Evol.">
        <title>Comparative Genomics of Early-Diverging Mushroom-Forming Fungi Provides Insights into the Origins of Lignocellulose Decay Capabilities.</title>
        <authorList>
            <person name="Nagy L.G."/>
            <person name="Riley R."/>
            <person name="Tritt A."/>
            <person name="Adam C."/>
            <person name="Daum C."/>
            <person name="Floudas D."/>
            <person name="Sun H."/>
            <person name="Yadav J.S."/>
            <person name="Pangilinan J."/>
            <person name="Larsson K.H."/>
            <person name="Matsuura K."/>
            <person name="Barry K."/>
            <person name="Labutti K."/>
            <person name="Kuo R."/>
            <person name="Ohm R.A."/>
            <person name="Bhattacharya S.S."/>
            <person name="Shirouzu T."/>
            <person name="Yoshinaga Y."/>
            <person name="Martin F.M."/>
            <person name="Grigoriev I.V."/>
            <person name="Hibbett D.S."/>
        </authorList>
    </citation>
    <scope>NUCLEOTIDE SEQUENCE [LARGE SCALE GENOMIC DNA]</scope>
    <source>
        <strain evidence="16 17">HHB10207 ss-3</strain>
    </source>
</reference>
<evidence type="ECO:0000259" key="15">
    <source>
        <dbReference type="Pfam" id="PF04987"/>
    </source>
</evidence>
<dbReference type="PANTHER" id="PTHR12250:SF0">
    <property type="entry name" value="GPI ETHANOLAMINE PHOSPHATE TRANSFERASE 1"/>
    <property type="match status" value="1"/>
</dbReference>
<name>A0A166A4C1_9AGAM</name>
<feature type="transmembrane region" description="Helical" evidence="14">
    <location>
        <begin position="858"/>
        <end position="879"/>
    </location>
</feature>
<keyword evidence="11" id="KW-0325">Glycoprotein</keyword>
<dbReference type="InterPro" id="IPR017850">
    <property type="entry name" value="Alkaline_phosphatase_core_sf"/>
</dbReference>
<feature type="transmembrane region" description="Helical" evidence="14">
    <location>
        <begin position="575"/>
        <end position="593"/>
    </location>
</feature>
<evidence type="ECO:0000313" key="16">
    <source>
        <dbReference type="EMBL" id="KZT34946.1"/>
    </source>
</evidence>
<keyword evidence="12" id="KW-0961">Cell wall biogenesis/degradation</keyword>
<keyword evidence="6 14" id="KW-0808">Transferase</keyword>
<feature type="transmembrane region" description="Helical" evidence="14">
    <location>
        <begin position="21"/>
        <end position="40"/>
    </location>
</feature>
<feature type="transmembrane region" description="Helical" evidence="14">
    <location>
        <begin position="718"/>
        <end position="737"/>
    </location>
</feature>
<dbReference type="GO" id="GO:0005789">
    <property type="term" value="C:endoplasmic reticulum membrane"/>
    <property type="evidence" value="ECO:0007669"/>
    <property type="project" value="UniProtKB-SubCell"/>
</dbReference>
<dbReference type="EMBL" id="KV428159">
    <property type="protein sequence ID" value="KZT34946.1"/>
    <property type="molecule type" value="Genomic_DNA"/>
</dbReference>
<evidence type="ECO:0000256" key="6">
    <source>
        <dbReference type="ARBA" id="ARBA00022679"/>
    </source>
</evidence>
<dbReference type="Gene3D" id="3.40.720.10">
    <property type="entry name" value="Alkaline Phosphatase, subunit A"/>
    <property type="match status" value="1"/>
</dbReference>
<organism evidence="16 17">
    <name type="scientific">Sistotremastrum suecicum HHB10207 ss-3</name>
    <dbReference type="NCBI Taxonomy" id="1314776"/>
    <lineage>
        <taxon>Eukaryota</taxon>
        <taxon>Fungi</taxon>
        <taxon>Dikarya</taxon>
        <taxon>Basidiomycota</taxon>
        <taxon>Agaricomycotina</taxon>
        <taxon>Agaricomycetes</taxon>
        <taxon>Sistotremastrales</taxon>
        <taxon>Sistotremastraceae</taxon>
        <taxon>Sistotremastrum</taxon>
    </lineage>
</organism>
<evidence type="ECO:0000256" key="10">
    <source>
        <dbReference type="ARBA" id="ARBA00023136"/>
    </source>
</evidence>
<dbReference type="STRING" id="1314776.A0A166A4C1"/>
<dbReference type="UniPathway" id="UPA00196"/>
<feature type="transmembrane region" description="Helical" evidence="14">
    <location>
        <begin position="535"/>
        <end position="555"/>
    </location>
</feature>
<evidence type="ECO:0000313" key="17">
    <source>
        <dbReference type="Proteomes" id="UP000076798"/>
    </source>
</evidence>
<dbReference type="Proteomes" id="UP000076798">
    <property type="component" value="Unassembled WGS sequence"/>
</dbReference>
<dbReference type="InterPro" id="IPR037671">
    <property type="entry name" value="PIGN_N"/>
</dbReference>
<evidence type="ECO:0000256" key="2">
    <source>
        <dbReference type="ARBA" id="ARBA00004687"/>
    </source>
</evidence>
<evidence type="ECO:0000256" key="11">
    <source>
        <dbReference type="ARBA" id="ARBA00023180"/>
    </source>
</evidence>
<comment type="function">
    <text evidence="13 14">Ethanolamine phosphate transferase involved in glycosylphosphatidylinositol-anchor biosynthesis. Transfers ethanolamine phosphate to the first alpha-1,4-linked mannose of the glycosylphosphatidylinositol precursor of GPI-anchor.</text>
</comment>
<dbReference type="GO" id="GO:0051377">
    <property type="term" value="F:mannose-ethanolamine phosphotransferase activity"/>
    <property type="evidence" value="ECO:0007669"/>
    <property type="project" value="UniProtKB-UniRule"/>
</dbReference>
<dbReference type="InterPro" id="IPR017852">
    <property type="entry name" value="GPI_EtnP_transferase_1_C"/>
</dbReference>
<dbReference type="Pfam" id="PF04987">
    <property type="entry name" value="PigN"/>
    <property type="match status" value="1"/>
</dbReference>
<evidence type="ECO:0000256" key="12">
    <source>
        <dbReference type="ARBA" id="ARBA00023316"/>
    </source>
</evidence>
<dbReference type="EC" id="2.-.-.-" evidence="14"/>
<dbReference type="GO" id="GO:0071555">
    <property type="term" value="P:cell wall organization"/>
    <property type="evidence" value="ECO:0007669"/>
    <property type="project" value="UniProtKB-KW"/>
</dbReference>
<keyword evidence="5 14" id="KW-0337">GPI-anchor biosynthesis</keyword>
<evidence type="ECO:0000256" key="4">
    <source>
        <dbReference type="ARBA" id="ARBA00020831"/>
    </source>
</evidence>
<dbReference type="PANTHER" id="PTHR12250">
    <property type="entry name" value="PHOSPHATIDYLINOSITOL GLYCAN, CLASS N"/>
    <property type="match status" value="1"/>
</dbReference>
<accession>A0A166A4C1</accession>
<feature type="transmembrane region" description="Helical" evidence="14">
    <location>
        <begin position="599"/>
        <end position="615"/>
    </location>
</feature>
<dbReference type="CDD" id="cd16020">
    <property type="entry name" value="GPI_EPT_1"/>
    <property type="match status" value="1"/>
</dbReference>
<dbReference type="Pfam" id="PF01663">
    <property type="entry name" value="Phosphodiest"/>
    <property type="match status" value="1"/>
</dbReference>
<feature type="transmembrane region" description="Helical" evidence="14">
    <location>
        <begin position="744"/>
        <end position="762"/>
    </location>
</feature>
<feature type="transmembrane region" description="Helical" evidence="14">
    <location>
        <begin position="508"/>
        <end position="529"/>
    </location>
</feature>
<evidence type="ECO:0000256" key="3">
    <source>
        <dbReference type="ARBA" id="ARBA00008400"/>
    </source>
</evidence>
<comment type="pathway">
    <text evidence="2 14">Glycolipid biosynthesis; glycosylphosphatidylinositol-anchor biosynthesis.</text>
</comment>
<comment type="similarity">
    <text evidence="3 14">Belongs to the PIGG/PIGN/PIGO family. PIGN subfamily.</text>
</comment>
<keyword evidence="10 14" id="KW-0472">Membrane</keyword>
<feature type="transmembrane region" description="Helical" evidence="14">
    <location>
        <begin position="819"/>
        <end position="838"/>
    </location>
</feature>
<keyword evidence="17" id="KW-1185">Reference proteome</keyword>